<dbReference type="PANTHER" id="PTHR32305">
    <property type="match status" value="1"/>
</dbReference>
<reference evidence="1 2" key="1">
    <citation type="submission" date="2024-09" db="EMBL/GenBank/DDBJ databases">
        <authorList>
            <person name="Sun Q."/>
            <person name="Mori K."/>
        </authorList>
    </citation>
    <scope>NUCLEOTIDE SEQUENCE [LARGE SCALE GENOMIC DNA]</scope>
    <source>
        <strain evidence="1 2">CECT 7908</strain>
    </source>
</reference>
<comment type="caution">
    <text evidence="1">The sequence shown here is derived from an EMBL/GenBank/DDBJ whole genome shotgun (WGS) entry which is preliminary data.</text>
</comment>
<protein>
    <submittedName>
        <fullName evidence="1">RHS repeat-associated core domain-containing protein</fullName>
    </submittedName>
</protein>
<dbReference type="InterPro" id="IPR022385">
    <property type="entry name" value="Rhs_assc_core"/>
</dbReference>
<dbReference type="PANTHER" id="PTHR32305:SF15">
    <property type="entry name" value="PROTEIN RHSA-RELATED"/>
    <property type="match status" value="1"/>
</dbReference>
<dbReference type="Gene3D" id="2.180.10.10">
    <property type="entry name" value="RHS repeat-associated core"/>
    <property type="match status" value="1"/>
</dbReference>
<gene>
    <name evidence="1" type="ORF">ACFFUQ_07680</name>
</gene>
<accession>A0ABV5FK87</accession>
<evidence type="ECO:0000313" key="1">
    <source>
        <dbReference type="EMBL" id="MFB9063902.1"/>
    </source>
</evidence>
<dbReference type="EMBL" id="JBHMEX010000026">
    <property type="protein sequence ID" value="MFB9063902.1"/>
    <property type="molecule type" value="Genomic_DNA"/>
</dbReference>
<organism evidence="1 2">
    <name type="scientific">Flavobacterium branchiarum</name>
    <dbReference type="NCBI Taxonomy" id="1114870"/>
    <lineage>
        <taxon>Bacteria</taxon>
        <taxon>Pseudomonadati</taxon>
        <taxon>Bacteroidota</taxon>
        <taxon>Flavobacteriia</taxon>
        <taxon>Flavobacteriales</taxon>
        <taxon>Flavobacteriaceae</taxon>
        <taxon>Flavobacterium</taxon>
    </lineage>
</organism>
<proteinExistence type="predicted"/>
<dbReference type="NCBIfam" id="TIGR03696">
    <property type="entry name" value="Rhs_assc_core"/>
    <property type="match status" value="1"/>
</dbReference>
<keyword evidence="2" id="KW-1185">Reference proteome</keyword>
<dbReference type="RefSeq" id="WP_290262262.1">
    <property type="nucleotide sequence ID" value="NZ_JAUFQQ010000003.1"/>
</dbReference>
<sequence>MPFGEVLFEEHSSSFSSPNLFNGKELDRETNMTYYSARYLDMKTSLWLNVDPLAEKMPNYGAYAFCFNNPIRFVDPDGREGDDWVARADNSVYWDDNATSQRTTKDGETYLGKEVSYTSERGTTVNLHSNKTWSEQLVFANINTDNNINSDNNAVQNETTSSSAIDLGGVANAVLVTNIYTEALASLSNSNAKLVMKYGSGEFSAAQLTIQNSTRMTKIAGAAGLSGKVLGGLSLGITAYQYGSGQISGREASIDGVMGVVGFLGPIGAATSLTYFTGKAIYEYSSGETVFEKPKN</sequence>
<dbReference type="InterPro" id="IPR050708">
    <property type="entry name" value="T6SS_VgrG/RHS"/>
</dbReference>
<name>A0ABV5FK87_9FLAO</name>
<evidence type="ECO:0000313" key="2">
    <source>
        <dbReference type="Proteomes" id="UP001589589"/>
    </source>
</evidence>
<dbReference type="Proteomes" id="UP001589589">
    <property type="component" value="Unassembled WGS sequence"/>
</dbReference>